<name>A0AAP4D6P0_9PROT</name>
<sequence>MASRSADMARAYWATGPLEGEIREAALVAPRPGEVLVRTLFTGISRGTEALVATGGVPASQHARMRCPFQEGDFSFPVKYGYCAVGLVEEGPAELVGRLAFCLHPHQTRFVVPAGSVVALPDGVPAGRAVLAANMETALNGLWDGGALPGDRVAVIGAGVVGALVAWIAGRIPGTEVVLADLDPAKSKVADALGVAFARPGELPGGNDLVVEASGSGEALAGTLALAGDEGTVLALGWYGGTAPALPLGEDFHSRRLRLVSSQVGMVAAARRARWSTGRRLEKALALLREPALDILISGESDFAELPSVMRRLAGGPGGTLCQRIRYDEAPSS</sequence>
<comment type="cofactor">
    <cofactor evidence="1">
        <name>Zn(2+)</name>
        <dbReference type="ChEBI" id="CHEBI:29105"/>
    </cofactor>
</comment>
<evidence type="ECO:0000256" key="3">
    <source>
        <dbReference type="ARBA" id="ARBA00022723"/>
    </source>
</evidence>
<dbReference type="Gene3D" id="3.40.50.720">
    <property type="entry name" value="NAD(P)-binding Rossmann-like Domain"/>
    <property type="match status" value="1"/>
</dbReference>
<dbReference type="SUPFAM" id="SSF51735">
    <property type="entry name" value="NAD(P)-binding Rossmann-fold domains"/>
    <property type="match status" value="1"/>
</dbReference>
<evidence type="ECO:0000256" key="5">
    <source>
        <dbReference type="ARBA" id="ARBA00023002"/>
    </source>
</evidence>
<reference evidence="6 7" key="1">
    <citation type="submission" date="2023-03" db="EMBL/GenBank/DDBJ databases">
        <title>YIM 152171 draft genome.</title>
        <authorList>
            <person name="Yang Z."/>
        </authorList>
    </citation>
    <scope>NUCLEOTIDE SEQUENCE [LARGE SCALE GENOMIC DNA]</scope>
    <source>
        <strain evidence="6 7">YIM 152171</strain>
    </source>
</reference>
<protein>
    <submittedName>
        <fullName evidence="6">Zinc-binding alcohol dehydrogenase</fullName>
    </submittedName>
</protein>
<evidence type="ECO:0000313" key="7">
    <source>
        <dbReference type="Proteomes" id="UP001301140"/>
    </source>
</evidence>
<evidence type="ECO:0000256" key="4">
    <source>
        <dbReference type="ARBA" id="ARBA00022833"/>
    </source>
</evidence>
<comment type="caution">
    <text evidence="6">The sequence shown here is derived from an EMBL/GenBank/DDBJ whole genome shotgun (WGS) entry which is preliminary data.</text>
</comment>
<dbReference type="InterPro" id="IPR011032">
    <property type="entry name" value="GroES-like_sf"/>
</dbReference>
<dbReference type="SUPFAM" id="SSF50129">
    <property type="entry name" value="GroES-like"/>
    <property type="match status" value="1"/>
</dbReference>
<dbReference type="Gene3D" id="3.90.180.10">
    <property type="entry name" value="Medium-chain alcohol dehydrogenases, catalytic domain"/>
    <property type="match status" value="2"/>
</dbReference>
<evidence type="ECO:0000256" key="2">
    <source>
        <dbReference type="ARBA" id="ARBA00008072"/>
    </source>
</evidence>
<organism evidence="6 7">
    <name type="scientific">Marinimicrococcus flavescens</name>
    <dbReference type="NCBI Taxonomy" id="3031815"/>
    <lineage>
        <taxon>Bacteria</taxon>
        <taxon>Pseudomonadati</taxon>
        <taxon>Pseudomonadota</taxon>
        <taxon>Alphaproteobacteria</taxon>
        <taxon>Geminicoccales</taxon>
        <taxon>Geminicoccaceae</taxon>
        <taxon>Marinimicrococcus</taxon>
    </lineage>
</organism>
<keyword evidence="4" id="KW-0862">Zinc</keyword>
<dbReference type="AlphaFoldDB" id="A0AAP4D6P0"/>
<accession>A0AAP4D6P0</accession>
<dbReference type="RefSeq" id="WP_327789847.1">
    <property type="nucleotide sequence ID" value="NZ_JARGEQ010000127.1"/>
</dbReference>
<keyword evidence="7" id="KW-1185">Reference proteome</keyword>
<evidence type="ECO:0000313" key="6">
    <source>
        <dbReference type="EMBL" id="MDF1587424.1"/>
    </source>
</evidence>
<dbReference type="InterPro" id="IPR036291">
    <property type="entry name" value="NAD(P)-bd_dom_sf"/>
</dbReference>
<evidence type="ECO:0000256" key="1">
    <source>
        <dbReference type="ARBA" id="ARBA00001947"/>
    </source>
</evidence>
<dbReference type="CDD" id="cd08255">
    <property type="entry name" value="2-desacetyl-2-hydroxyethyl_bacteriochlorophyllide_like"/>
    <property type="match status" value="1"/>
</dbReference>
<keyword evidence="3" id="KW-0479">Metal-binding</keyword>
<dbReference type="EMBL" id="JARGEQ010000127">
    <property type="protein sequence ID" value="MDF1587424.1"/>
    <property type="molecule type" value="Genomic_DNA"/>
</dbReference>
<dbReference type="PANTHER" id="PTHR43350">
    <property type="entry name" value="NAD-DEPENDENT ALCOHOL DEHYDROGENASE"/>
    <property type="match status" value="1"/>
</dbReference>
<dbReference type="Proteomes" id="UP001301140">
    <property type="component" value="Unassembled WGS sequence"/>
</dbReference>
<proteinExistence type="inferred from homology"/>
<comment type="similarity">
    <text evidence="2">Belongs to the zinc-containing alcohol dehydrogenase family.</text>
</comment>
<dbReference type="GO" id="GO:0016491">
    <property type="term" value="F:oxidoreductase activity"/>
    <property type="evidence" value="ECO:0007669"/>
    <property type="project" value="UniProtKB-KW"/>
</dbReference>
<gene>
    <name evidence="6" type="ORF">PZ740_13635</name>
</gene>
<dbReference type="GO" id="GO:0046872">
    <property type="term" value="F:metal ion binding"/>
    <property type="evidence" value="ECO:0007669"/>
    <property type="project" value="UniProtKB-KW"/>
</dbReference>
<keyword evidence="5" id="KW-0560">Oxidoreductase</keyword>
<dbReference type="PANTHER" id="PTHR43350:SF19">
    <property type="entry name" value="D-GULOSIDE 3-DEHYDROGENASE"/>
    <property type="match status" value="1"/>
</dbReference>